<dbReference type="InterPro" id="IPR017907">
    <property type="entry name" value="Znf_RING_CS"/>
</dbReference>
<evidence type="ECO:0000256" key="4">
    <source>
        <dbReference type="ARBA" id="ARBA00022833"/>
    </source>
</evidence>
<evidence type="ECO:0000313" key="8">
    <source>
        <dbReference type="EnsemblMetazoa" id="XP_030848206"/>
    </source>
</evidence>
<dbReference type="Gene3D" id="3.30.160.60">
    <property type="entry name" value="Classic Zinc Finger"/>
    <property type="match status" value="1"/>
</dbReference>
<dbReference type="Pfam" id="PF00643">
    <property type="entry name" value="zf-B_box"/>
    <property type="match status" value="1"/>
</dbReference>
<evidence type="ECO:0000256" key="5">
    <source>
        <dbReference type="PROSITE-ProRule" id="PRU00024"/>
    </source>
</evidence>
<keyword evidence="3 5" id="KW-0863">Zinc-finger</keyword>
<dbReference type="InterPro" id="IPR001841">
    <property type="entry name" value="Znf_RING"/>
</dbReference>
<evidence type="ECO:0000256" key="3">
    <source>
        <dbReference type="ARBA" id="ARBA00022771"/>
    </source>
</evidence>
<evidence type="ECO:0000259" key="6">
    <source>
        <dbReference type="PROSITE" id="PS50089"/>
    </source>
</evidence>
<dbReference type="Pfam" id="PF13445">
    <property type="entry name" value="zf-RING_UBOX"/>
    <property type="match status" value="1"/>
</dbReference>
<feature type="domain" description="RING-type" evidence="6">
    <location>
        <begin position="14"/>
        <end position="59"/>
    </location>
</feature>
<dbReference type="InterPro" id="IPR011042">
    <property type="entry name" value="6-blade_b-propeller_TolB-like"/>
</dbReference>
<dbReference type="EnsemblMetazoa" id="XM_030992346">
    <property type="protein sequence ID" value="XP_030848206"/>
    <property type="gene ID" value="LOC100893121"/>
</dbReference>
<dbReference type="CDD" id="cd19757">
    <property type="entry name" value="Bbox1"/>
    <property type="match status" value="1"/>
</dbReference>
<organism evidence="8 9">
    <name type="scientific">Strongylocentrotus purpuratus</name>
    <name type="common">Purple sea urchin</name>
    <dbReference type="NCBI Taxonomy" id="7668"/>
    <lineage>
        <taxon>Eukaryota</taxon>
        <taxon>Metazoa</taxon>
        <taxon>Echinodermata</taxon>
        <taxon>Eleutherozoa</taxon>
        <taxon>Echinozoa</taxon>
        <taxon>Echinoidea</taxon>
        <taxon>Euechinoidea</taxon>
        <taxon>Echinacea</taxon>
        <taxon>Camarodonta</taxon>
        <taxon>Echinidea</taxon>
        <taxon>Strongylocentrotidae</taxon>
        <taxon>Strongylocentrotus</taxon>
    </lineage>
</organism>
<evidence type="ECO:0000259" key="7">
    <source>
        <dbReference type="PROSITE" id="PS50119"/>
    </source>
</evidence>
<dbReference type="OrthoDB" id="6105938at2759"/>
<dbReference type="KEGG" id="spu:100893121"/>
<sequence length="620" mass="69768">MASLDHLVSHTLQCPICFELLNDPKQLSCTHSFCTKCLNDLLSFSSQSEADVLTCPVCQTTTAAVGGGVANLNTNVPLKCLVEDYRNRKGLCGMCDKKARAKLYCCDCGKDMCKACLKIHNKWSPNLKHEVVKVEDIRENRVFLKKKVYCQEHKSDGQEHVCTDVCTTCKKFICIRCRMLYHEKKGHSVLDAEEYNNSIRREIEYLVDQGKTKATTIKNHVTHVESQMSRAIDHTDVIQAQINKAYDELSRRLKERKAALDWQLYVQKKELRRKLEEMKDASERVVVNIESASELAGYSLKAPLGRHIIAIRDSLSGELKNVLDKDDPKEKLASDIAKSAEEITFIPHSQSDELEIGEIRIVKCHLKCDVDLTKESSMNAMAATPDGMMAVGYSTGGIDIFSADGQLQKTVLKDVNALGAGFLSDGRFVVLTTSNSIILYTSEWKMLDVRFETLGLDEGGIADLTIDGHDQIYVSYRTAKKIQEFAPAGGKAIREIPCDGYEPEQISSFENDGFVTKSSKGSTCSIRVIDAQGAKKHIVSNESSDYLLHATVSHEQSVLICSVKIDEGLVIIEEYSNELTLIKILVYHKIEKHERFWYYFQQFRSGEIAFCTPDRLYIFE</sequence>
<dbReference type="SUPFAM" id="SSF57850">
    <property type="entry name" value="RING/U-box"/>
    <property type="match status" value="1"/>
</dbReference>
<proteinExistence type="predicted"/>
<feature type="domain" description="B box-type" evidence="7">
    <location>
        <begin position="145"/>
        <end position="192"/>
    </location>
</feature>
<evidence type="ECO:0000313" key="9">
    <source>
        <dbReference type="Proteomes" id="UP000007110"/>
    </source>
</evidence>
<evidence type="ECO:0000256" key="2">
    <source>
        <dbReference type="ARBA" id="ARBA00022723"/>
    </source>
</evidence>
<dbReference type="GeneID" id="100893121"/>
<dbReference type="RefSeq" id="XP_030848206.1">
    <property type="nucleotide sequence ID" value="XM_030992346.1"/>
</dbReference>
<dbReference type="GO" id="GO:0061630">
    <property type="term" value="F:ubiquitin protein ligase activity"/>
    <property type="evidence" value="ECO:0000318"/>
    <property type="project" value="GO_Central"/>
</dbReference>
<reference evidence="9" key="1">
    <citation type="submission" date="2015-02" db="EMBL/GenBank/DDBJ databases">
        <title>Genome sequencing for Strongylocentrotus purpuratus.</title>
        <authorList>
            <person name="Murali S."/>
            <person name="Liu Y."/>
            <person name="Vee V."/>
            <person name="English A."/>
            <person name="Wang M."/>
            <person name="Skinner E."/>
            <person name="Han Y."/>
            <person name="Muzny D.M."/>
            <person name="Worley K.C."/>
            <person name="Gibbs R.A."/>
        </authorList>
    </citation>
    <scope>NUCLEOTIDE SEQUENCE</scope>
</reference>
<keyword evidence="2" id="KW-0479">Metal-binding</keyword>
<dbReference type="InterPro" id="IPR000315">
    <property type="entry name" value="Znf_B-box"/>
</dbReference>
<evidence type="ECO:0000256" key="1">
    <source>
        <dbReference type="ARBA" id="ARBA00022553"/>
    </source>
</evidence>
<dbReference type="OMA" id="CENEMCR"/>
<dbReference type="SMART" id="SM00336">
    <property type="entry name" value="BBOX"/>
    <property type="match status" value="2"/>
</dbReference>
<dbReference type="PROSITE" id="PS00518">
    <property type="entry name" value="ZF_RING_1"/>
    <property type="match status" value="1"/>
</dbReference>
<name>A0A7M7P9V5_STRPU</name>
<dbReference type="SMART" id="SM00184">
    <property type="entry name" value="RING"/>
    <property type="match status" value="1"/>
</dbReference>
<dbReference type="InParanoid" id="A0A7M7P9V5"/>
<dbReference type="PANTHER" id="PTHR25462:SF296">
    <property type="entry name" value="MEIOTIC P26, ISOFORM F"/>
    <property type="match status" value="1"/>
</dbReference>
<accession>A0A7M7P9V5</accession>
<dbReference type="InterPro" id="IPR047153">
    <property type="entry name" value="TRIM45/56/19-like"/>
</dbReference>
<keyword evidence="4" id="KW-0862">Zinc</keyword>
<protein>
    <submittedName>
        <fullName evidence="8">Uncharacterized protein</fullName>
    </submittedName>
</protein>
<dbReference type="InterPro" id="IPR013083">
    <property type="entry name" value="Znf_RING/FYVE/PHD"/>
</dbReference>
<reference evidence="8" key="2">
    <citation type="submission" date="2021-01" db="UniProtKB">
        <authorList>
            <consortium name="EnsemblMetazoa"/>
        </authorList>
    </citation>
    <scope>IDENTIFICATION</scope>
</reference>
<dbReference type="PANTHER" id="PTHR25462">
    <property type="entry name" value="BONUS, ISOFORM C-RELATED"/>
    <property type="match status" value="1"/>
</dbReference>
<dbReference type="Proteomes" id="UP000007110">
    <property type="component" value="Unassembled WGS sequence"/>
</dbReference>
<dbReference type="GO" id="GO:0005654">
    <property type="term" value="C:nucleoplasm"/>
    <property type="evidence" value="ECO:0000318"/>
    <property type="project" value="GO_Central"/>
</dbReference>
<dbReference type="GO" id="GO:0008270">
    <property type="term" value="F:zinc ion binding"/>
    <property type="evidence" value="ECO:0007669"/>
    <property type="project" value="UniProtKB-KW"/>
</dbReference>
<dbReference type="AlphaFoldDB" id="A0A7M7P9V5"/>
<dbReference type="SUPFAM" id="SSF101898">
    <property type="entry name" value="NHL repeat"/>
    <property type="match status" value="1"/>
</dbReference>
<dbReference type="Gene3D" id="2.120.10.30">
    <property type="entry name" value="TolB, C-terminal domain"/>
    <property type="match status" value="1"/>
</dbReference>
<dbReference type="InterPro" id="IPR027370">
    <property type="entry name" value="Znf-RING_euk"/>
</dbReference>
<dbReference type="FunCoup" id="A0A7M7P9V5">
    <property type="interactions" value="18"/>
</dbReference>
<dbReference type="Gene3D" id="3.30.40.10">
    <property type="entry name" value="Zinc/RING finger domain, C3HC4 (zinc finger)"/>
    <property type="match status" value="1"/>
</dbReference>
<dbReference type="PROSITE" id="PS50119">
    <property type="entry name" value="ZF_BBOX"/>
    <property type="match status" value="2"/>
</dbReference>
<keyword evidence="9" id="KW-1185">Reference proteome</keyword>
<keyword evidence="1" id="KW-0597">Phosphoprotein</keyword>
<feature type="domain" description="B box-type" evidence="7">
    <location>
        <begin position="87"/>
        <end position="134"/>
    </location>
</feature>
<dbReference type="PROSITE" id="PS50089">
    <property type="entry name" value="ZF_RING_2"/>
    <property type="match status" value="1"/>
</dbReference>